<organism evidence="1 2">
    <name type="scientific">Cercocebus atys</name>
    <name type="common">Sooty mangabey</name>
    <name type="synonym">Cercocebus torquatus atys</name>
    <dbReference type="NCBI Taxonomy" id="9531"/>
    <lineage>
        <taxon>Eukaryota</taxon>
        <taxon>Metazoa</taxon>
        <taxon>Chordata</taxon>
        <taxon>Craniata</taxon>
        <taxon>Vertebrata</taxon>
        <taxon>Euteleostomi</taxon>
        <taxon>Mammalia</taxon>
        <taxon>Eutheria</taxon>
        <taxon>Euarchontoglires</taxon>
        <taxon>Primates</taxon>
        <taxon>Haplorrhini</taxon>
        <taxon>Catarrhini</taxon>
        <taxon>Cercopithecidae</taxon>
        <taxon>Cercopithecinae</taxon>
        <taxon>Cercocebus</taxon>
    </lineage>
</organism>
<reference evidence="1" key="1">
    <citation type="submission" date="2025-08" db="UniProtKB">
        <authorList>
            <consortium name="Ensembl"/>
        </authorList>
    </citation>
    <scope>IDENTIFICATION</scope>
</reference>
<proteinExistence type="predicted"/>
<reference evidence="1" key="2">
    <citation type="submission" date="2025-09" db="UniProtKB">
        <authorList>
            <consortium name="Ensembl"/>
        </authorList>
    </citation>
    <scope>IDENTIFICATION</scope>
</reference>
<evidence type="ECO:0000313" key="2">
    <source>
        <dbReference type="Proteomes" id="UP000233060"/>
    </source>
</evidence>
<protein>
    <submittedName>
        <fullName evidence="1">Uncharacterized protein</fullName>
    </submittedName>
</protein>
<evidence type="ECO:0000313" key="1">
    <source>
        <dbReference type="Ensembl" id="ENSCATP00000018859.1"/>
    </source>
</evidence>
<sequence length="56" mass="6583">MFSCCHVLAVILVHQHSFYSNFMMRSMNTDSGLQLRIQWAVCDRWPCYFMGNCVGF</sequence>
<dbReference type="Proteomes" id="UP000233060">
    <property type="component" value="Unassembled WGS sequence"/>
</dbReference>
<name>A0A2K5M100_CERAT</name>
<dbReference type="Bgee" id="ENSCATG00000033245">
    <property type="expression patterns" value="Expressed in spleen and 11 other cell types or tissues"/>
</dbReference>
<dbReference type="Ensembl" id="ENSCATT00000043040.1">
    <property type="protein sequence ID" value="ENSCATP00000018859.1"/>
    <property type="gene ID" value="ENSCATG00000033245.1"/>
</dbReference>
<dbReference type="AlphaFoldDB" id="A0A2K5M100"/>
<dbReference type="OMA" id="QLRIQWA"/>
<keyword evidence="2" id="KW-1185">Reference proteome</keyword>
<dbReference type="GeneTree" id="ENSGT01100000266984"/>
<accession>A0A2K5M100</accession>